<comment type="caution">
    <text evidence="1">The sequence shown here is derived from an EMBL/GenBank/DDBJ whole genome shotgun (WGS) entry which is preliminary data.</text>
</comment>
<accession>A0A918RFZ2</accession>
<dbReference type="EMBL" id="BMWH01000015">
    <property type="protein sequence ID" value="GGZ95316.1"/>
    <property type="molecule type" value="Genomic_DNA"/>
</dbReference>
<protein>
    <submittedName>
        <fullName evidence="1">Uncharacterized protein</fullName>
    </submittedName>
</protein>
<sequence length="144" mass="15561">MYALPRSVWKMTPPTWPPRVGECLINADLMIKETPEMTGTVVEHEPAEQSVQAPSSTATDERLIAMLVDCARTDGLRLTGEGGLPRQPTKRVLESGPVSVAVTRAWPGVPFMSQRVLPGGEFGACELDVSPPARHERVSSRAVG</sequence>
<name>A0A918RFZ2_9ACTN</name>
<dbReference type="Proteomes" id="UP000623010">
    <property type="component" value="Unassembled WGS sequence"/>
</dbReference>
<reference evidence="1" key="2">
    <citation type="submission" date="2020-09" db="EMBL/GenBank/DDBJ databases">
        <authorList>
            <person name="Sun Q."/>
            <person name="Ohkuma M."/>
        </authorList>
    </citation>
    <scope>NUCLEOTIDE SEQUENCE</scope>
    <source>
        <strain evidence="1">JCM 5016</strain>
    </source>
</reference>
<evidence type="ECO:0000313" key="1">
    <source>
        <dbReference type="EMBL" id="GGZ95316.1"/>
    </source>
</evidence>
<organism evidence="1 2">
    <name type="scientific">Streptomyces echinoruber</name>
    <dbReference type="NCBI Taxonomy" id="68898"/>
    <lineage>
        <taxon>Bacteria</taxon>
        <taxon>Bacillati</taxon>
        <taxon>Actinomycetota</taxon>
        <taxon>Actinomycetes</taxon>
        <taxon>Kitasatosporales</taxon>
        <taxon>Streptomycetaceae</taxon>
        <taxon>Streptomyces</taxon>
    </lineage>
</organism>
<keyword evidence="2" id="KW-1185">Reference proteome</keyword>
<dbReference type="AlphaFoldDB" id="A0A918RFZ2"/>
<proteinExistence type="predicted"/>
<gene>
    <name evidence="1" type="ORF">GCM10010389_37910</name>
</gene>
<reference evidence="1" key="1">
    <citation type="journal article" date="2014" name="Int. J. Syst. Evol. Microbiol.">
        <title>Complete genome sequence of Corynebacterium casei LMG S-19264T (=DSM 44701T), isolated from a smear-ripened cheese.</title>
        <authorList>
            <consortium name="US DOE Joint Genome Institute (JGI-PGF)"/>
            <person name="Walter F."/>
            <person name="Albersmeier A."/>
            <person name="Kalinowski J."/>
            <person name="Ruckert C."/>
        </authorList>
    </citation>
    <scope>NUCLEOTIDE SEQUENCE</scope>
    <source>
        <strain evidence="1">JCM 5016</strain>
    </source>
</reference>
<evidence type="ECO:0000313" key="2">
    <source>
        <dbReference type="Proteomes" id="UP000623010"/>
    </source>
</evidence>